<feature type="repeat" description="ANK" evidence="3">
    <location>
        <begin position="341"/>
        <end position="373"/>
    </location>
</feature>
<accession>A0A250WSS8</accession>
<evidence type="ECO:0000256" key="3">
    <source>
        <dbReference type="PROSITE-ProRule" id="PRU00023"/>
    </source>
</evidence>
<dbReference type="InterPro" id="IPR036770">
    <property type="entry name" value="Ankyrin_rpt-contain_sf"/>
</dbReference>
<feature type="repeat" description="ANK" evidence="3">
    <location>
        <begin position="190"/>
        <end position="222"/>
    </location>
</feature>
<feature type="repeat" description="ANK" evidence="3">
    <location>
        <begin position="34"/>
        <end position="66"/>
    </location>
</feature>
<keyword evidence="2 3" id="KW-0040">ANK repeat</keyword>
<reference evidence="4 5" key="1">
    <citation type="submission" date="2017-08" db="EMBL/GenBank/DDBJ databases">
        <title>Acidophilic green algal genome provides insights into adaptation to an acidic environment.</title>
        <authorList>
            <person name="Hirooka S."/>
            <person name="Hirose Y."/>
            <person name="Kanesaki Y."/>
            <person name="Higuchi S."/>
            <person name="Fujiwara T."/>
            <person name="Onuma R."/>
            <person name="Era A."/>
            <person name="Ohbayashi R."/>
            <person name="Uzuka A."/>
            <person name="Nozaki H."/>
            <person name="Yoshikawa H."/>
            <person name="Miyagishima S.Y."/>
        </authorList>
    </citation>
    <scope>NUCLEOTIDE SEQUENCE [LARGE SCALE GENOMIC DNA]</scope>
    <source>
        <strain evidence="4 5">NIES-2499</strain>
    </source>
</reference>
<sequence>MDPLSLLMFARDNKYQELEAAITLGFSPDTGNQMGQTAMHIAALWGSYEVAEKLIQLGANVNVENTRGQTPLHFAASARKRAKEICTLLLKHGAATDVMDSTGRVAYEMADDDEIRTLLGGPDGRLFSFASEGKVAELQLLLSDGSIKSVKVLDSKGRTPLNIAVTKEHLEVVQALLSFDPTCLDVPDSGGDTALHCATDVSNSKILTYLLSLKPDLNIQNLNPSEYAAGNWILHGEAIMPVDKTALHLAVENGDVAVVTMLLEAGADPNILDFDKRSALHLALEQLDVPLVELLLAHKADPNQTSQDFVSPLHFAAQRGPARLLQALLDRGGDPRVVNEDGWAPLHLAARSGNAEKARLLLAAQAPVSAPNTQQGNTPLHLAAINGHLQATQVLLEYSADKAAVNKEGKRPTDVAKTPEVTAMLGV</sequence>
<feature type="repeat" description="ANK" evidence="3">
    <location>
        <begin position="242"/>
        <end position="274"/>
    </location>
</feature>
<dbReference type="Proteomes" id="UP000232323">
    <property type="component" value="Unassembled WGS sequence"/>
</dbReference>
<dbReference type="Pfam" id="PF12796">
    <property type="entry name" value="Ank_2"/>
    <property type="match status" value="4"/>
</dbReference>
<organism evidence="4 5">
    <name type="scientific">Chlamydomonas eustigma</name>
    <dbReference type="NCBI Taxonomy" id="1157962"/>
    <lineage>
        <taxon>Eukaryota</taxon>
        <taxon>Viridiplantae</taxon>
        <taxon>Chlorophyta</taxon>
        <taxon>core chlorophytes</taxon>
        <taxon>Chlorophyceae</taxon>
        <taxon>CS clade</taxon>
        <taxon>Chlamydomonadales</taxon>
        <taxon>Chlamydomonadaceae</taxon>
        <taxon>Chlamydomonas</taxon>
    </lineage>
</organism>
<dbReference type="SMART" id="SM00248">
    <property type="entry name" value="ANK"/>
    <property type="match status" value="9"/>
</dbReference>
<dbReference type="AlphaFoldDB" id="A0A250WSS8"/>
<feature type="repeat" description="ANK" evidence="3">
    <location>
        <begin position="308"/>
        <end position="340"/>
    </location>
</feature>
<dbReference type="OrthoDB" id="590877at2759"/>
<feature type="repeat" description="ANK" evidence="3">
    <location>
        <begin position="67"/>
        <end position="101"/>
    </location>
</feature>
<dbReference type="EMBL" id="BEGY01000005">
    <property type="protein sequence ID" value="GAX73851.1"/>
    <property type="molecule type" value="Genomic_DNA"/>
</dbReference>
<dbReference type="Gene3D" id="1.25.40.20">
    <property type="entry name" value="Ankyrin repeat-containing domain"/>
    <property type="match status" value="4"/>
</dbReference>
<evidence type="ECO:0000256" key="2">
    <source>
        <dbReference type="ARBA" id="ARBA00023043"/>
    </source>
</evidence>
<dbReference type="PRINTS" id="PR01415">
    <property type="entry name" value="ANKYRIN"/>
</dbReference>
<feature type="repeat" description="ANK" evidence="3">
    <location>
        <begin position="375"/>
        <end position="407"/>
    </location>
</feature>
<keyword evidence="1" id="KW-0677">Repeat</keyword>
<dbReference type="PANTHER" id="PTHR24171">
    <property type="entry name" value="ANKYRIN REPEAT DOMAIN-CONTAINING PROTEIN 39-RELATED"/>
    <property type="match status" value="1"/>
</dbReference>
<dbReference type="SUPFAM" id="SSF48403">
    <property type="entry name" value="Ankyrin repeat"/>
    <property type="match status" value="1"/>
</dbReference>
<comment type="caution">
    <text evidence="4">The sequence shown here is derived from an EMBL/GenBank/DDBJ whole genome shotgun (WGS) entry which is preliminary data.</text>
</comment>
<dbReference type="PROSITE" id="PS50088">
    <property type="entry name" value="ANK_REPEAT"/>
    <property type="match status" value="9"/>
</dbReference>
<gene>
    <name evidence="4" type="ORF">CEUSTIGMA_g1301.t1</name>
</gene>
<keyword evidence="5" id="KW-1185">Reference proteome</keyword>
<dbReference type="STRING" id="1157962.A0A250WSS8"/>
<feature type="repeat" description="ANK" evidence="3">
    <location>
        <begin position="156"/>
        <end position="178"/>
    </location>
</feature>
<protein>
    <submittedName>
        <fullName evidence="4">Uncharacterized protein</fullName>
    </submittedName>
</protein>
<feature type="repeat" description="ANK" evidence="3">
    <location>
        <begin position="275"/>
        <end position="307"/>
    </location>
</feature>
<name>A0A250WSS8_9CHLO</name>
<evidence type="ECO:0000313" key="5">
    <source>
        <dbReference type="Proteomes" id="UP000232323"/>
    </source>
</evidence>
<evidence type="ECO:0000313" key="4">
    <source>
        <dbReference type="EMBL" id="GAX73851.1"/>
    </source>
</evidence>
<proteinExistence type="predicted"/>
<evidence type="ECO:0000256" key="1">
    <source>
        <dbReference type="ARBA" id="ARBA00022737"/>
    </source>
</evidence>
<dbReference type="InterPro" id="IPR002110">
    <property type="entry name" value="Ankyrin_rpt"/>
</dbReference>
<dbReference type="PROSITE" id="PS50297">
    <property type="entry name" value="ANK_REP_REGION"/>
    <property type="match status" value="8"/>
</dbReference>